<dbReference type="InterPro" id="IPR018035">
    <property type="entry name" value="Flagellar_FliH/T3SS_HrpE"/>
</dbReference>
<reference evidence="10 11" key="1">
    <citation type="submission" date="2018-11" db="EMBL/GenBank/DDBJ databases">
        <title>Genomic Encyclopedia of Type Strains, Phase IV (KMG-IV): sequencing the most valuable type-strain genomes for metagenomic binning, comparative biology and taxonomic classification.</title>
        <authorList>
            <person name="Goeker M."/>
        </authorList>
    </citation>
    <scope>NUCLEOTIDE SEQUENCE [LARGE SCALE GENOMIC DNA]</scope>
    <source>
        <strain evidence="10 11">DSM 18090</strain>
    </source>
</reference>
<protein>
    <recommendedName>
        <fullName evidence="7">Flagellar assembly protein FliH</fullName>
    </recommendedName>
</protein>
<evidence type="ECO:0000256" key="6">
    <source>
        <dbReference type="ARBA" id="ARBA00023225"/>
    </source>
</evidence>
<keyword evidence="10" id="KW-0282">Flagellum</keyword>
<feature type="coiled-coil region" evidence="8">
    <location>
        <begin position="35"/>
        <end position="133"/>
    </location>
</feature>
<keyword evidence="6" id="KW-1006">Bacterial flagellum protein export</keyword>
<dbReference type="InterPro" id="IPR022524">
    <property type="entry name" value="FliH_Bacilli"/>
</dbReference>
<dbReference type="Pfam" id="PF02108">
    <property type="entry name" value="FliH"/>
    <property type="match status" value="1"/>
</dbReference>
<evidence type="ECO:0000256" key="4">
    <source>
        <dbReference type="ARBA" id="ARBA00022795"/>
    </source>
</evidence>
<gene>
    <name evidence="10" type="ORF">EDC24_0883</name>
</gene>
<dbReference type="PANTHER" id="PTHR34982:SF1">
    <property type="entry name" value="FLAGELLAR ASSEMBLY PROTEIN FLIH"/>
    <property type="match status" value="1"/>
</dbReference>
<evidence type="ECO:0000256" key="3">
    <source>
        <dbReference type="ARBA" id="ARBA00022448"/>
    </source>
</evidence>
<keyword evidence="10" id="KW-0969">Cilium</keyword>
<dbReference type="EMBL" id="RKRF01000007">
    <property type="protein sequence ID" value="RPF55996.1"/>
    <property type="molecule type" value="Genomic_DNA"/>
</dbReference>
<evidence type="ECO:0000256" key="5">
    <source>
        <dbReference type="ARBA" id="ARBA00022927"/>
    </source>
</evidence>
<keyword evidence="10" id="KW-0966">Cell projection</keyword>
<evidence type="ECO:0000256" key="8">
    <source>
        <dbReference type="SAM" id="Coils"/>
    </source>
</evidence>
<evidence type="ECO:0000256" key="1">
    <source>
        <dbReference type="ARBA" id="ARBA00003041"/>
    </source>
</evidence>
<keyword evidence="8" id="KW-0175">Coiled coil</keyword>
<feature type="domain" description="Flagellar assembly protein FliH/Type III secretion system HrpE" evidence="9">
    <location>
        <begin position="112"/>
        <end position="239"/>
    </location>
</feature>
<dbReference type="NCBIfam" id="TIGR03825">
    <property type="entry name" value="FliH_bacil"/>
    <property type="match status" value="1"/>
</dbReference>
<dbReference type="PANTHER" id="PTHR34982">
    <property type="entry name" value="YOP PROTEINS TRANSLOCATION PROTEIN L"/>
    <property type="match status" value="1"/>
</dbReference>
<dbReference type="AlphaFoldDB" id="A0A3N5BE60"/>
<keyword evidence="11" id="KW-1185">Reference proteome</keyword>
<dbReference type="InterPro" id="IPR051472">
    <property type="entry name" value="T3SS_Stator/FliH"/>
</dbReference>
<comment type="similarity">
    <text evidence="2">Belongs to the FliH family.</text>
</comment>
<evidence type="ECO:0000313" key="10">
    <source>
        <dbReference type="EMBL" id="RPF55996.1"/>
    </source>
</evidence>
<organism evidence="10 11">
    <name type="scientific">Aquisalibacillus elongatus</name>
    <dbReference type="NCBI Taxonomy" id="485577"/>
    <lineage>
        <taxon>Bacteria</taxon>
        <taxon>Bacillati</taxon>
        <taxon>Bacillota</taxon>
        <taxon>Bacilli</taxon>
        <taxon>Bacillales</taxon>
        <taxon>Bacillaceae</taxon>
        <taxon>Aquisalibacillus</taxon>
    </lineage>
</organism>
<evidence type="ECO:0000259" key="9">
    <source>
        <dbReference type="Pfam" id="PF02108"/>
    </source>
</evidence>
<dbReference type="GO" id="GO:0005829">
    <property type="term" value="C:cytosol"/>
    <property type="evidence" value="ECO:0007669"/>
    <property type="project" value="TreeGrafter"/>
</dbReference>
<dbReference type="Proteomes" id="UP000276443">
    <property type="component" value="Unassembled WGS sequence"/>
</dbReference>
<comment type="caution">
    <text evidence="10">The sequence shown here is derived from an EMBL/GenBank/DDBJ whole genome shotgun (WGS) entry which is preliminary data.</text>
</comment>
<dbReference type="GO" id="GO:0015031">
    <property type="term" value="P:protein transport"/>
    <property type="evidence" value="ECO:0007669"/>
    <property type="project" value="UniProtKB-KW"/>
</dbReference>
<evidence type="ECO:0000256" key="7">
    <source>
        <dbReference type="NCBIfam" id="TIGR03825"/>
    </source>
</evidence>
<dbReference type="RefSeq" id="WP_170158459.1">
    <property type="nucleotide sequence ID" value="NZ_RKRF01000007.1"/>
</dbReference>
<keyword evidence="5" id="KW-0653">Protein transport</keyword>
<dbReference type="SUPFAM" id="SSF160527">
    <property type="entry name" value="V-type ATPase subunit E-like"/>
    <property type="match status" value="1"/>
</dbReference>
<keyword evidence="3" id="KW-0813">Transport</keyword>
<evidence type="ECO:0000313" key="11">
    <source>
        <dbReference type="Proteomes" id="UP000276443"/>
    </source>
</evidence>
<keyword evidence="4" id="KW-1005">Bacterial flagellum biogenesis</keyword>
<name>A0A3N5BE60_9BACI</name>
<accession>A0A3N5BE60</accession>
<proteinExistence type="inferred from homology"/>
<evidence type="ECO:0000256" key="2">
    <source>
        <dbReference type="ARBA" id="ARBA00006602"/>
    </source>
</evidence>
<sequence>MSNIYRLNDDVRPGKVIQVKPVKTVKEEPQPDVEAHDEEEQAELYLQQAKEELNQAREQIQQMKEDAQQEIDSNYQQLEHDKQEALNSAREEGYKVGYDQGQKEAEQSYEHLIESAQQLVAQMQSDYREKLSQAEQDILEIAIKSSEKILNKTIFEQPEAFIHIVKQTLEEVIDQPEVTIRVNPNEYGLLTDYREDLEATFPNKTQITIYPDTKITTHSCVVESPYGIIDSSIDTQLHELKQCLGELTIGDE</sequence>
<dbReference type="GO" id="GO:0044781">
    <property type="term" value="P:bacterial-type flagellum organization"/>
    <property type="evidence" value="ECO:0007669"/>
    <property type="project" value="UniProtKB-KW"/>
</dbReference>
<comment type="function">
    <text evidence="1">Needed for flagellar regrowth and assembly.</text>
</comment>